<dbReference type="InterPro" id="IPR003779">
    <property type="entry name" value="CMD-like"/>
</dbReference>
<dbReference type="InterPro" id="IPR029032">
    <property type="entry name" value="AhpD-like"/>
</dbReference>
<keyword evidence="3" id="KW-0456">Lyase</keyword>
<dbReference type="InterPro" id="IPR052512">
    <property type="entry name" value="4CMD/NDH-1_regulator"/>
</dbReference>
<dbReference type="Proteomes" id="UP000571554">
    <property type="component" value="Unassembled WGS sequence"/>
</dbReference>
<organism evidence="3 4">
    <name type="scientific">Paraburkholderia bannensis</name>
    <dbReference type="NCBI Taxonomy" id="765414"/>
    <lineage>
        <taxon>Bacteria</taxon>
        <taxon>Pseudomonadati</taxon>
        <taxon>Pseudomonadota</taxon>
        <taxon>Betaproteobacteria</taxon>
        <taxon>Burkholderiales</taxon>
        <taxon>Burkholderiaceae</taxon>
        <taxon>Paraburkholderia</taxon>
    </lineage>
</organism>
<dbReference type="PANTHER" id="PTHR33570:SF2">
    <property type="entry name" value="CARBOXYMUCONOLACTONE DECARBOXYLASE-LIKE DOMAIN-CONTAINING PROTEIN"/>
    <property type="match status" value="1"/>
</dbReference>
<feature type="compositionally biased region" description="Basic residues" evidence="1">
    <location>
        <begin position="7"/>
        <end position="16"/>
    </location>
</feature>
<gene>
    <name evidence="3" type="ORF">F4827_003316</name>
</gene>
<feature type="domain" description="Carboxymuconolactone decarboxylase-like" evidence="2">
    <location>
        <begin position="53"/>
        <end position="135"/>
    </location>
</feature>
<accession>A0A7W9TZ99</accession>
<evidence type="ECO:0000313" key="3">
    <source>
        <dbReference type="EMBL" id="MBB6103461.1"/>
    </source>
</evidence>
<dbReference type="GO" id="GO:0047575">
    <property type="term" value="F:4-carboxymuconolactone decarboxylase activity"/>
    <property type="evidence" value="ECO:0007669"/>
    <property type="project" value="UniProtKB-EC"/>
</dbReference>
<keyword evidence="4" id="KW-1185">Reference proteome</keyword>
<reference evidence="3 4" key="1">
    <citation type="submission" date="2020-08" db="EMBL/GenBank/DDBJ databases">
        <title>Above-ground endophytic microbial communities from plants in different locations in the United States.</title>
        <authorList>
            <person name="Frank C."/>
        </authorList>
    </citation>
    <scope>NUCLEOTIDE SEQUENCE [LARGE SCALE GENOMIC DNA]</scope>
    <source>
        <strain evidence="3 4">WP4_2_2</strain>
    </source>
</reference>
<comment type="caution">
    <text evidence="3">The sequence shown here is derived from an EMBL/GenBank/DDBJ whole genome shotgun (WGS) entry which is preliminary data.</text>
</comment>
<evidence type="ECO:0000259" key="2">
    <source>
        <dbReference type="Pfam" id="PF02627"/>
    </source>
</evidence>
<name>A0A7W9TZ99_9BURK</name>
<dbReference type="GO" id="GO:0051920">
    <property type="term" value="F:peroxiredoxin activity"/>
    <property type="evidence" value="ECO:0007669"/>
    <property type="project" value="InterPro"/>
</dbReference>
<feature type="region of interest" description="Disordered" evidence="1">
    <location>
        <begin position="1"/>
        <end position="28"/>
    </location>
</feature>
<sequence>MSNAKESKKKPGKAKTAKASTGAEAGKARRTEVMGEAFVERAMGSMDGFTRPLQEWLNEHAWGSTWLRDGLDLKTRSLCTCSMLAALGRSTELKGHVRGAINNGASVIEIREVLLHSAIYAGAPAASEAFRAAKEVLAELGVEMPE</sequence>
<protein>
    <submittedName>
        <fullName evidence="3">4-carboxymuconolactone decarboxylase</fullName>
        <ecNumber evidence="3">4.1.1.44</ecNumber>
    </submittedName>
</protein>
<dbReference type="Pfam" id="PF02627">
    <property type="entry name" value="CMD"/>
    <property type="match status" value="1"/>
</dbReference>
<dbReference type="AlphaFoldDB" id="A0A7W9TZ99"/>
<dbReference type="SUPFAM" id="SSF69118">
    <property type="entry name" value="AhpD-like"/>
    <property type="match status" value="1"/>
</dbReference>
<dbReference type="PANTHER" id="PTHR33570">
    <property type="entry name" value="4-CARBOXYMUCONOLACTONE DECARBOXYLASE FAMILY PROTEIN"/>
    <property type="match status" value="1"/>
</dbReference>
<dbReference type="EMBL" id="JACHBW010000009">
    <property type="protein sequence ID" value="MBB6103461.1"/>
    <property type="molecule type" value="Genomic_DNA"/>
</dbReference>
<dbReference type="EC" id="4.1.1.44" evidence="3"/>
<proteinExistence type="predicted"/>
<evidence type="ECO:0000256" key="1">
    <source>
        <dbReference type="SAM" id="MobiDB-lite"/>
    </source>
</evidence>
<dbReference type="Gene3D" id="1.20.1290.10">
    <property type="entry name" value="AhpD-like"/>
    <property type="match status" value="1"/>
</dbReference>
<evidence type="ECO:0000313" key="4">
    <source>
        <dbReference type="Proteomes" id="UP000571554"/>
    </source>
</evidence>